<comment type="caution">
    <text evidence="1">The sequence shown here is derived from an EMBL/GenBank/DDBJ whole genome shotgun (WGS) entry which is preliminary data.</text>
</comment>
<protein>
    <submittedName>
        <fullName evidence="1">Uncharacterized protein</fullName>
    </submittedName>
</protein>
<dbReference type="Proteomes" id="UP000295404">
    <property type="component" value="Unassembled WGS sequence"/>
</dbReference>
<evidence type="ECO:0000313" key="2">
    <source>
        <dbReference type="Proteomes" id="UP000295404"/>
    </source>
</evidence>
<proteinExistence type="predicted"/>
<gene>
    <name evidence="1" type="ORF">C7960_1423</name>
</gene>
<dbReference type="EMBL" id="SMMS01000001">
    <property type="protein sequence ID" value="TCL12195.1"/>
    <property type="molecule type" value="Genomic_DNA"/>
</dbReference>
<accession>A0A483DY41</accession>
<sequence length="49" mass="5741">MQLSKLLCFIGIHEWKNTGGYSDFSSSVAEKHYFCRRCGKRKRNISTKQ</sequence>
<name>A0A483DY41_9EURY</name>
<reference evidence="1 2" key="1">
    <citation type="submission" date="2019-03" db="EMBL/GenBank/DDBJ databases">
        <title>Subsurface microbial communities from deep shales in Ohio and West Virginia, USA.</title>
        <authorList>
            <person name="Wrighton K."/>
        </authorList>
    </citation>
    <scope>NUCLEOTIDE SEQUENCE [LARGE SCALE GENOMIC DNA]</scope>
    <source>
        <strain evidence="1 2">WG1_MB</strain>
    </source>
</reference>
<evidence type="ECO:0000313" key="1">
    <source>
        <dbReference type="EMBL" id="TCL12195.1"/>
    </source>
</evidence>
<dbReference type="AlphaFoldDB" id="A0A483DY41"/>
<organism evidence="1 2">
    <name type="scientific">Methanohalophilus euhalobius</name>
    <dbReference type="NCBI Taxonomy" id="51203"/>
    <lineage>
        <taxon>Archaea</taxon>
        <taxon>Methanobacteriati</taxon>
        <taxon>Methanobacteriota</taxon>
        <taxon>Stenosarchaea group</taxon>
        <taxon>Methanomicrobia</taxon>
        <taxon>Methanosarcinales</taxon>
        <taxon>Methanosarcinaceae</taxon>
        <taxon>Methanohalophilus</taxon>
    </lineage>
</organism>